<evidence type="ECO:0000256" key="1">
    <source>
        <dbReference type="SAM" id="SignalP"/>
    </source>
</evidence>
<dbReference type="EMBL" id="GL349443">
    <property type="protein sequence ID" value="KNC46626.1"/>
    <property type="molecule type" value="Genomic_DNA"/>
</dbReference>
<dbReference type="Proteomes" id="UP000054408">
    <property type="component" value="Unassembled WGS sequence"/>
</dbReference>
<evidence type="ECO:0000313" key="3">
    <source>
        <dbReference type="Proteomes" id="UP000054408"/>
    </source>
</evidence>
<organism evidence="2 3">
    <name type="scientific">Thecamonas trahens ATCC 50062</name>
    <dbReference type="NCBI Taxonomy" id="461836"/>
    <lineage>
        <taxon>Eukaryota</taxon>
        <taxon>Apusozoa</taxon>
        <taxon>Apusomonadida</taxon>
        <taxon>Apusomonadidae</taxon>
        <taxon>Thecamonas</taxon>
    </lineage>
</organism>
<gene>
    <name evidence="2" type="ORF">AMSG_03063</name>
</gene>
<keyword evidence="1" id="KW-0732">Signal</keyword>
<evidence type="ECO:0008006" key="4">
    <source>
        <dbReference type="Google" id="ProtNLM"/>
    </source>
</evidence>
<feature type="chain" id="PRO_5005537133" description="Saposin B-type domain-containing protein" evidence="1">
    <location>
        <begin position="21"/>
        <end position="215"/>
    </location>
</feature>
<dbReference type="RefSeq" id="XP_013760399.1">
    <property type="nucleotide sequence ID" value="XM_013904945.1"/>
</dbReference>
<sequence>MFKLVVALVLVAALASSAAASVPASLSADDEAMFRGLQEKYLGVLCDKCMLKQQELMDEFAALNRTVAACTAHMQAKSCSFGVDATEDALCLDAVAQLCLDAANAVEPAQTCASVGICQASTPPQPKVAAIWGECGLCQDTIGEGIKLSEKYLCKGLSAGLSTFCDAGAPICDAVLNKGCDMLVHWLCDSSCMATWVCHGFHACSKGPSKSCCHH</sequence>
<keyword evidence="3" id="KW-1185">Reference proteome</keyword>
<reference evidence="2 3" key="1">
    <citation type="submission" date="2010-05" db="EMBL/GenBank/DDBJ databases">
        <title>The Genome Sequence of Thecamonas trahens ATCC 50062.</title>
        <authorList>
            <consortium name="The Broad Institute Genome Sequencing Platform"/>
            <person name="Russ C."/>
            <person name="Cuomo C."/>
            <person name="Shea T."/>
            <person name="Young S.K."/>
            <person name="Zeng Q."/>
            <person name="Koehrsen M."/>
            <person name="Haas B."/>
            <person name="Borodovsky M."/>
            <person name="Guigo R."/>
            <person name="Alvarado L."/>
            <person name="Berlin A."/>
            <person name="Bochicchio J."/>
            <person name="Borenstein D."/>
            <person name="Chapman S."/>
            <person name="Chen Z."/>
            <person name="Freedman E."/>
            <person name="Gellesch M."/>
            <person name="Goldberg J."/>
            <person name="Griggs A."/>
            <person name="Gujja S."/>
            <person name="Heilman E."/>
            <person name="Heiman D."/>
            <person name="Hepburn T."/>
            <person name="Howarth C."/>
            <person name="Jen D."/>
            <person name="Larson L."/>
            <person name="Mehta T."/>
            <person name="Park D."/>
            <person name="Pearson M."/>
            <person name="Roberts A."/>
            <person name="Saif S."/>
            <person name="Shenoy N."/>
            <person name="Sisk P."/>
            <person name="Stolte C."/>
            <person name="Sykes S."/>
            <person name="Thomson T."/>
            <person name="Walk T."/>
            <person name="White J."/>
            <person name="Yandava C."/>
            <person name="Burger G."/>
            <person name="Gray M.W."/>
            <person name="Holland P.W.H."/>
            <person name="King N."/>
            <person name="Lang F.B.F."/>
            <person name="Roger A.J."/>
            <person name="Ruiz-Trillo I."/>
            <person name="Lander E."/>
            <person name="Nusbaum C."/>
        </authorList>
    </citation>
    <scope>NUCLEOTIDE SEQUENCE [LARGE SCALE GENOMIC DNA]</scope>
    <source>
        <strain evidence="2 3">ATCC 50062</strain>
    </source>
</reference>
<feature type="signal peptide" evidence="1">
    <location>
        <begin position="1"/>
        <end position="20"/>
    </location>
</feature>
<proteinExistence type="predicted"/>
<name>A0A0L0D374_THETB</name>
<evidence type="ECO:0000313" key="2">
    <source>
        <dbReference type="EMBL" id="KNC46626.1"/>
    </source>
</evidence>
<dbReference type="AlphaFoldDB" id="A0A0L0D374"/>
<protein>
    <recommendedName>
        <fullName evidence="4">Saposin B-type domain-containing protein</fullName>
    </recommendedName>
</protein>
<accession>A0A0L0D374</accession>
<dbReference type="GeneID" id="25562698"/>